<evidence type="ECO:0000256" key="11">
    <source>
        <dbReference type="ARBA" id="ARBA00046380"/>
    </source>
</evidence>
<evidence type="ECO:0000256" key="14">
    <source>
        <dbReference type="SAM" id="MobiDB-lite"/>
    </source>
</evidence>
<comment type="function">
    <text evidence="12">CRISPR (clustered regularly interspaced short palindromic repeat) is an adaptive immune system that provides protection against mobile genetic elements (viruses, transposable elements and conjugative plasmids). CRISPR clusters contain spacers, sequences complementary to antecedent mobile elements, and target invading nucleic acids. CRISPR clusters are transcribed and processed into CRISPR RNA (crRNA). In type II CRISPR systems correct processing of pre-crRNA requires a trans-encoded small RNA (tracrRNA), endogenous ribonuclease 3 (rnc) and this protein. The tracrRNA serves as a guide for ribonuclease 3-aided processing of pre-crRNA. Subsequently Cas9/crRNA/tracrRNA endonucleolytically cleaves linear or circular dsDNA target complementary to the spacer; Cas9 is inactive in the absence of the 2 guide RNAs (gRNA). Cas9 recognizes the protospacer adjacent motif (PAM) in the CRISPR repeat sequences to help distinguish self versus nonself, as targets within the bacterial CRISPR locus do not have PAMs. PAM recognition is also required for catalytic activity.</text>
</comment>
<keyword evidence="9 12" id="KW-0238">DNA-binding</keyword>
<evidence type="ECO:0000256" key="7">
    <source>
        <dbReference type="ARBA" id="ARBA00022884"/>
    </source>
</evidence>
<evidence type="ECO:0000313" key="16">
    <source>
        <dbReference type="EMBL" id="MEE2526230.1"/>
    </source>
</evidence>
<evidence type="ECO:0000256" key="1">
    <source>
        <dbReference type="ARBA" id="ARBA00001946"/>
    </source>
</evidence>
<comment type="cofactor">
    <cofactor evidence="1 12">
        <name>Mg(2+)</name>
        <dbReference type="ChEBI" id="CHEBI:18420"/>
    </cofactor>
</comment>
<dbReference type="InterPro" id="IPR036397">
    <property type="entry name" value="RNaseH_sf"/>
</dbReference>
<dbReference type="Gene3D" id="3.30.420.10">
    <property type="entry name" value="Ribonuclease H-like superfamily/Ribonuclease H"/>
    <property type="match status" value="3"/>
</dbReference>
<keyword evidence="10" id="KW-0464">Manganese</keyword>
<dbReference type="RefSeq" id="WP_330198893.1">
    <property type="nucleotide sequence ID" value="NZ_JAZDRP010000004.1"/>
</dbReference>
<evidence type="ECO:0000256" key="9">
    <source>
        <dbReference type="ARBA" id="ARBA00023125"/>
    </source>
</evidence>
<evidence type="ECO:0000256" key="12">
    <source>
        <dbReference type="HAMAP-Rule" id="MF_01480"/>
    </source>
</evidence>
<proteinExistence type="inferred from homology"/>
<dbReference type="GO" id="GO:0004519">
    <property type="term" value="F:endonuclease activity"/>
    <property type="evidence" value="ECO:0007669"/>
    <property type="project" value="UniProtKB-KW"/>
</dbReference>
<comment type="subunit">
    <text evidence="11 12">Monomer. Binds crRNA and tracrRNA.</text>
</comment>
<dbReference type="NCBIfam" id="TIGR01865">
    <property type="entry name" value="cas_Csn1"/>
    <property type="match status" value="1"/>
</dbReference>
<name>A0ABU7LQR4_9PROT</name>
<reference evidence="16 17" key="1">
    <citation type="submission" date="2024-01" db="EMBL/GenBank/DDBJ databases">
        <title>Hyphobacterium bacterium isolated from marine sediment.</title>
        <authorList>
            <person name="Zhao S."/>
        </authorList>
    </citation>
    <scope>NUCLEOTIDE SEQUENCE [LARGE SCALE GENOMIC DNA]</scope>
    <source>
        <strain evidence="17">HN65</strain>
    </source>
</reference>
<feature type="compositionally biased region" description="Basic and acidic residues" evidence="14">
    <location>
        <begin position="50"/>
        <end position="72"/>
    </location>
</feature>
<dbReference type="InterPro" id="IPR028629">
    <property type="entry name" value="Cas9"/>
</dbReference>
<sequence>MPQRLGLDMGTNSIGWCLIELEETGKRPDGSPVFRPCGVIDAGVRILTPKEEAGRDPKSKVSLAADRREARSTRRRRDRFIRRQKRLMETLITAGLMPADRDDRKALESLDPYHLRAAALDETLPLHELGRIIFHLNQRRGFKSNRLADGDDKEDGAMKTGMKALHAAMTEENARTLGELLARRHARDRHGRRLETATGHAHPKQVRFRPATEGTKNTYNFYPERQMVADELDAIWKRQSPHHPELTDELLARLKRIIIEQRPLKKPDVGRCSLKPETDKRPAYDRLGEVDFGERAPKAHPLFQRFRILQDLCQLRIARAGGQARYLTIQERDALANILMSKSASACTFEKLRGALKLPDDARFNYEHFGRKGFDPDQTAVKLGATKLFGKAWRNFPRERQIEIVERLLKTENPEELKAWLTDTFGMDEETAEAVSKARLPQGHGRFGRGILNDLVRVMETGSKEDAVDPDTGEIYARPLNFDEAVAELGLHHSDRRRGGEAKRLPYYGEAMASDVIAKSGAPAGSQDAIGRVPNPTVHIALNQLRKIVNTLIDEYGDMDEIVVELARELKLNKKRKDEIQRENNQNQKRNEDIKAKLANLGVADTFDSRLRMRLFEELPADERVCVYSGAPLNVERLFDGSVDIDHILPYSKTLDDSFMNKVLCTAAANRIKRNRAPAEAWSGSELQEIVGRAERLFLKKAWRFQPGAMERFAEDGGFLARQLTDTQHMARMARRYLELVSKQVWASPGRLTAMLRHKWALNDLLPDHNFADANQPKNRKDHRHHAIDAFVVACTDRGLLNRLAQASGKAGNLDIDRLFPKDSFPEPFDGYREKLRKRLETLIVSHKPDHGIPPGGQGNVHVTSGQLHEETAYGRVDEEIDGKRYNLVARKPVTGLTEGEIGRVRDAALREELQALAYEAKRDGVKLNEALAGFASKRGIHRVRILKTEKSVRTVRHGGGFTKAYSPGDNHRIEIYELPDGSWAGEGVTVFDANQPDFTPAWRKAHPYARLVMRVHNGDMVEADFGNGRSIFRIYQLRPSANLIVIAAHSESGTFAQRHADPNDPFRQAFPSYASLKKAGARRVRVDPIGRVCPVRDA</sequence>
<dbReference type="Proteomes" id="UP001354971">
    <property type="component" value="Unassembled WGS sequence"/>
</dbReference>
<evidence type="ECO:0000256" key="8">
    <source>
        <dbReference type="ARBA" id="ARBA00023118"/>
    </source>
</evidence>
<feature type="binding site" evidence="12">
    <location>
        <position position="8"/>
    </location>
    <ligand>
        <name>Mg(2+)</name>
        <dbReference type="ChEBI" id="CHEBI:18420"/>
        <label>1</label>
    </ligand>
</feature>
<dbReference type="EC" id="3.1.-.-" evidence="12"/>
<feature type="binding site" evidence="12">
    <location>
        <position position="569"/>
    </location>
    <ligand>
        <name>Mg(2+)</name>
        <dbReference type="ChEBI" id="CHEBI:18420"/>
        <label>2</label>
    </ligand>
</feature>
<evidence type="ECO:0000259" key="15">
    <source>
        <dbReference type="PROSITE" id="PS51749"/>
    </source>
</evidence>
<evidence type="ECO:0000313" key="17">
    <source>
        <dbReference type="Proteomes" id="UP001354971"/>
    </source>
</evidence>
<dbReference type="EMBL" id="JAZDRP010000004">
    <property type="protein sequence ID" value="MEE2526230.1"/>
    <property type="molecule type" value="Genomic_DNA"/>
</dbReference>
<protein>
    <recommendedName>
        <fullName evidence="12">CRISPR-associated endonuclease Cas9</fullName>
        <ecNumber evidence="12">3.1.-.-</ecNumber>
    </recommendedName>
</protein>
<feature type="domain" description="HNH Cas9-type" evidence="15">
    <location>
        <begin position="573"/>
        <end position="724"/>
    </location>
</feature>
<feature type="binding site" evidence="12">
    <location>
        <position position="569"/>
    </location>
    <ligand>
        <name>Mg(2+)</name>
        <dbReference type="ChEBI" id="CHEBI:18420"/>
        <label>1</label>
    </ligand>
</feature>
<keyword evidence="17" id="KW-1185">Reference proteome</keyword>
<feature type="binding site" evidence="12">
    <location>
        <position position="565"/>
    </location>
    <ligand>
        <name>Mg(2+)</name>
        <dbReference type="ChEBI" id="CHEBI:18420"/>
        <label>1</label>
    </ligand>
</feature>
<gene>
    <name evidence="12 16" type="primary">cas9</name>
    <name evidence="16" type="synonym">csn1</name>
    <name evidence="16" type="ORF">V0U79_07615</name>
</gene>
<organism evidence="16 17">
    <name type="scientific">Hyphobacterium lacteum</name>
    <dbReference type="NCBI Taxonomy" id="3116575"/>
    <lineage>
        <taxon>Bacteria</taxon>
        <taxon>Pseudomonadati</taxon>
        <taxon>Pseudomonadota</taxon>
        <taxon>Alphaproteobacteria</taxon>
        <taxon>Maricaulales</taxon>
        <taxon>Maricaulaceae</taxon>
        <taxon>Hyphobacterium</taxon>
    </lineage>
</organism>
<dbReference type="Pfam" id="PF13395">
    <property type="entry name" value="HNH_4"/>
    <property type="match status" value="1"/>
</dbReference>
<dbReference type="PROSITE" id="PS51749">
    <property type="entry name" value="HNH_CAS9"/>
    <property type="match status" value="1"/>
</dbReference>
<comment type="caution">
    <text evidence="16">The sequence shown here is derived from an EMBL/GenBank/DDBJ whole genome shotgun (WGS) entry which is preliminary data.</text>
</comment>
<evidence type="ECO:0000256" key="4">
    <source>
        <dbReference type="ARBA" id="ARBA00022759"/>
    </source>
</evidence>
<keyword evidence="4 12" id="KW-0255">Endonuclease</keyword>
<dbReference type="Pfam" id="PF18470">
    <property type="entry name" value="Cas9_a"/>
    <property type="match status" value="1"/>
</dbReference>
<comment type="similarity">
    <text evidence="12">Belongs to the CRISPR-associated Cas9 family.</text>
</comment>
<dbReference type="InterPro" id="IPR003615">
    <property type="entry name" value="HNH_nuc"/>
</dbReference>
<feature type="coiled-coil region" evidence="13">
    <location>
        <begin position="563"/>
        <end position="597"/>
    </location>
</feature>
<keyword evidence="6 12" id="KW-0460">Magnesium</keyword>
<keyword evidence="13" id="KW-0175">Coiled coil</keyword>
<accession>A0ABU7LQR4</accession>
<dbReference type="InterPro" id="IPR033114">
    <property type="entry name" value="HNH_CAS9"/>
</dbReference>
<evidence type="ECO:0000256" key="13">
    <source>
        <dbReference type="SAM" id="Coils"/>
    </source>
</evidence>
<keyword evidence="2 12" id="KW-0540">Nuclease</keyword>
<comment type="domain">
    <text evidence="12">Has 2 endonuclease domains. The discontinuous RuvC-like domain cleaves the target DNA noncomplementary to crRNA while the HNH nuclease domain cleaves the target DNA complementary to crRNA.</text>
</comment>
<dbReference type="HAMAP" id="MF_01480">
    <property type="entry name" value="Cas9"/>
    <property type="match status" value="1"/>
</dbReference>
<evidence type="ECO:0000256" key="10">
    <source>
        <dbReference type="ARBA" id="ARBA00023211"/>
    </source>
</evidence>
<keyword evidence="5 12" id="KW-0378">Hydrolase</keyword>
<evidence type="ECO:0000256" key="2">
    <source>
        <dbReference type="ARBA" id="ARBA00022722"/>
    </source>
</evidence>
<keyword evidence="3 12" id="KW-0479">Metal-binding</keyword>
<dbReference type="Pfam" id="PF18541">
    <property type="entry name" value="RuvC_III"/>
    <property type="match status" value="1"/>
</dbReference>
<dbReference type="InterPro" id="IPR040619">
    <property type="entry name" value="Cas9_alpha-helical_lobe"/>
</dbReference>
<keyword evidence="8 12" id="KW-0051">Antiviral defense</keyword>
<feature type="binding site" evidence="12">
    <location>
        <position position="8"/>
    </location>
    <ligand>
        <name>Mg(2+)</name>
        <dbReference type="ChEBI" id="CHEBI:18420"/>
        <label>2</label>
    </ligand>
</feature>
<dbReference type="InterPro" id="IPR041383">
    <property type="entry name" value="RuvC_III"/>
</dbReference>
<feature type="region of interest" description="Disordered" evidence="14">
    <location>
        <begin position="50"/>
        <end position="76"/>
    </location>
</feature>
<feature type="active site" description="Proton acceptor for HNH nuclease domain" evidence="12">
    <location>
        <position position="647"/>
    </location>
</feature>
<feature type="binding site" evidence="12">
    <location>
        <position position="786"/>
    </location>
    <ligand>
        <name>Mg(2+)</name>
        <dbReference type="ChEBI" id="CHEBI:18420"/>
        <label>2</label>
    </ligand>
</feature>
<evidence type="ECO:0000256" key="3">
    <source>
        <dbReference type="ARBA" id="ARBA00022723"/>
    </source>
</evidence>
<evidence type="ECO:0000256" key="6">
    <source>
        <dbReference type="ARBA" id="ARBA00022842"/>
    </source>
</evidence>
<keyword evidence="7 12" id="KW-0694">RNA-binding</keyword>
<evidence type="ECO:0000256" key="5">
    <source>
        <dbReference type="ARBA" id="ARBA00022801"/>
    </source>
</evidence>
<feature type="active site" description="For RuvC-like nuclease domain" evidence="12">
    <location>
        <position position="8"/>
    </location>
</feature>